<gene>
    <name evidence="3" type="ORF">TA14120</name>
</gene>
<feature type="coiled-coil region" evidence="1">
    <location>
        <begin position="130"/>
        <end position="157"/>
    </location>
</feature>
<reference evidence="3 4" key="1">
    <citation type="journal article" date="2005" name="Science">
        <title>Genome of the host-cell transforming parasite Theileria annulata compared with T. parva.</title>
        <authorList>
            <person name="Pain A."/>
            <person name="Renauld H."/>
            <person name="Berriman M."/>
            <person name="Murphy L."/>
            <person name="Yeats C.A."/>
            <person name="Weir W."/>
            <person name="Kerhornou A."/>
            <person name="Aslett M."/>
            <person name="Bishop R."/>
            <person name="Bouchier C."/>
            <person name="Cochet M."/>
            <person name="Coulson R.M.R."/>
            <person name="Cronin A."/>
            <person name="de Villiers E.P."/>
            <person name="Fraser A."/>
            <person name="Fosker N."/>
            <person name="Gardner M."/>
            <person name="Goble A."/>
            <person name="Griffiths-Jones S."/>
            <person name="Harris D.E."/>
            <person name="Katzer F."/>
            <person name="Larke N."/>
            <person name="Lord A."/>
            <person name="Maser P."/>
            <person name="McKellar S."/>
            <person name="Mooney P."/>
            <person name="Morton F."/>
            <person name="Nene V."/>
            <person name="O'Neil S."/>
            <person name="Price C."/>
            <person name="Quail M.A."/>
            <person name="Rabbinowitsch E."/>
            <person name="Rawlings N.D."/>
            <person name="Rutter S."/>
            <person name="Saunders D."/>
            <person name="Seeger K."/>
            <person name="Shah T."/>
            <person name="Squares R."/>
            <person name="Squares S."/>
            <person name="Tivey A."/>
            <person name="Walker A.R."/>
            <person name="Woodward J."/>
            <person name="Dobbelaere D.A.E."/>
            <person name="Langsley G."/>
            <person name="Rajandream M.A."/>
            <person name="McKeever D."/>
            <person name="Shiels B."/>
            <person name="Tait A."/>
            <person name="Barrell B.G."/>
            <person name="Hall N."/>
        </authorList>
    </citation>
    <scope>NUCLEOTIDE SEQUENCE [LARGE SCALE GENOMIC DNA]</scope>
    <source>
        <strain evidence="4">Ankara</strain>
    </source>
</reference>
<dbReference type="AlphaFoldDB" id="Q4UEW3"/>
<keyword evidence="1" id="KW-0175">Coiled coil</keyword>
<dbReference type="KEGG" id="tan:TA14120"/>
<proteinExistence type="predicted"/>
<dbReference type="RefSeq" id="XP_952108.1">
    <property type="nucleotide sequence ID" value="XM_947015.1"/>
</dbReference>
<evidence type="ECO:0000313" key="3">
    <source>
        <dbReference type="EMBL" id="CAI74376.1"/>
    </source>
</evidence>
<sequence>MSTYLTSKASDIKTKAQALKSTAETQSNSELGNTNQTDLQQNNNHPQTNLTKKAEQLAAKAQGLHTAADGIVQAAKQGSPLQPLNETAQKLKNAAKGTSSGLYQAAETLANKAQQTEAAQTQATAVITAFDNVEQRYEALMDEYKKILNNKEKAVKLTQTDKEKVIEVVKAYYVVKTTYYQMLIVHRIQKKAIAFHGAASQLQSQAQPAEAPESPLGKLQKDANQEMADLVDAAKTLKDEAEKLDKAPDAQIVEKYLAVVEKYNELEVKKEFTDALEAKKVPQVQNVKIKFDALQKSYVNVLRLRVQELSNMAHTLSGAAGTLSQDEQLRQKANLLKEAASNGNEGLKEKATALVSAINGSGDSDGTKAKLVIEQFDAVTDAYETLAGQPSYSAVLAKIKQNPSSPSLPGDEEKVKDVYDAYTNLKTLYNKILNFTKMKKPATNLDNAADTLQKTPNVENARLFKDKYDKFKDVYDSIPPDIKATFQSDFESIKNVVCGVNLDKKYISYFSIFWTLCNL</sequence>
<evidence type="ECO:0000313" key="4">
    <source>
        <dbReference type="Proteomes" id="UP000001950"/>
    </source>
</evidence>
<feature type="compositionally biased region" description="Polar residues" evidence="2">
    <location>
        <begin position="19"/>
        <end position="32"/>
    </location>
</feature>
<dbReference type="InParanoid" id="Q4UEW3"/>
<feature type="coiled-coil region" evidence="1">
    <location>
        <begin position="220"/>
        <end position="247"/>
    </location>
</feature>
<accession>Q4UEW3</accession>
<dbReference type="EMBL" id="CR940348">
    <property type="protein sequence ID" value="CAI74376.1"/>
    <property type="molecule type" value="Genomic_DNA"/>
</dbReference>
<feature type="compositionally biased region" description="Low complexity" evidence="2">
    <location>
        <begin position="33"/>
        <end position="44"/>
    </location>
</feature>
<name>Q4UEW3_THEAN</name>
<dbReference type="GeneID" id="3861602"/>
<evidence type="ECO:0000256" key="2">
    <source>
        <dbReference type="SAM" id="MobiDB-lite"/>
    </source>
</evidence>
<protein>
    <submittedName>
        <fullName evidence="3">Tpr-related protein family member, putative</fullName>
    </submittedName>
</protein>
<keyword evidence="4" id="KW-1185">Reference proteome</keyword>
<organism evidence="3 4">
    <name type="scientific">Theileria annulata</name>
    <dbReference type="NCBI Taxonomy" id="5874"/>
    <lineage>
        <taxon>Eukaryota</taxon>
        <taxon>Sar</taxon>
        <taxon>Alveolata</taxon>
        <taxon>Apicomplexa</taxon>
        <taxon>Aconoidasida</taxon>
        <taxon>Piroplasmida</taxon>
        <taxon>Theileriidae</taxon>
        <taxon>Theileria</taxon>
    </lineage>
</organism>
<dbReference type="VEuPathDB" id="PiroplasmaDB:TA14120"/>
<feature type="region of interest" description="Disordered" evidence="2">
    <location>
        <begin position="1"/>
        <end position="47"/>
    </location>
</feature>
<evidence type="ECO:0000256" key="1">
    <source>
        <dbReference type="SAM" id="Coils"/>
    </source>
</evidence>
<dbReference type="Proteomes" id="UP000001950">
    <property type="component" value="Chromosome 2"/>
</dbReference>